<evidence type="ECO:0000313" key="3">
    <source>
        <dbReference type="Proteomes" id="UP000193648"/>
    </source>
</evidence>
<keyword evidence="3" id="KW-1185">Reference proteome</keyword>
<accession>A0A1Y2GX42</accession>
<dbReference type="RefSeq" id="XP_021884615.1">
    <property type="nucleotide sequence ID" value="XM_022026345.1"/>
</dbReference>
<feature type="chain" id="PRO_5011005968" evidence="1">
    <location>
        <begin position="21"/>
        <end position="363"/>
    </location>
</feature>
<comment type="caution">
    <text evidence="2">The sequence shown here is derived from an EMBL/GenBank/DDBJ whole genome shotgun (WGS) entry which is preliminary data.</text>
</comment>
<keyword evidence="1" id="KW-0732">Signal</keyword>
<evidence type="ECO:0000256" key="1">
    <source>
        <dbReference type="SAM" id="SignalP"/>
    </source>
</evidence>
<dbReference type="InParanoid" id="A0A1Y2GX42"/>
<gene>
    <name evidence="2" type="ORF">BCR41DRAFT_367873</name>
</gene>
<feature type="signal peptide" evidence="1">
    <location>
        <begin position="1"/>
        <end position="20"/>
    </location>
</feature>
<proteinExistence type="predicted"/>
<organism evidence="2 3">
    <name type="scientific">Lobosporangium transversale</name>
    <dbReference type="NCBI Taxonomy" id="64571"/>
    <lineage>
        <taxon>Eukaryota</taxon>
        <taxon>Fungi</taxon>
        <taxon>Fungi incertae sedis</taxon>
        <taxon>Mucoromycota</taxon>
        <taxon>Mortierellomycotina</taxon>
        <taxon>Mortierellomycetes</taxon>
        <taxon>Mortierellales</taxon>
        <taxon>Mortierellaceae</taxon>
        <taxon>Lobosporangium</taxon>
    </lineage>
</organism>
<dbReference type="PROSITE" id="PS51257">
    <property type="entry name" value="PROKAR_LIPOPROTEIN"/>
    <property type="match status" value="1"/>
</dbReference>
<evidence type="ECO:0000313" key="2">
    <source>
        <dbReference type="EMBL" id="ORZ26868.1"/>
    </source>
</evidence>
<reference evidence="2 3" key="1">
    <citation type="submission" date="2016-07" db="EMBL/GenBank/DDBJ databases">
        <title>Pervasive Adenine N6-methylation of Active Genes in Fungi.</title>
        <authorList>
            <consortium name="DOE Joint Genome Institute"/>
            <person name="Mondo S.J."/>
            <person name="Dannebaum R.O."/>
            <person name="Kuo R.C."/>
            <person name="Labutti K."/>
            <person name="Haridas S."/>
            <person name="Kuo A."/>
            <person name="Salamov A."/>
            <person name="Ahrendt S.R."/>
            <person name="Lipzen A."/>
            <person name="Sullivan W."/>
            <person name="Andreopoulos W.B."/>
            <person name="Clum A."/>
            <person name="Lindquist E."/>
            <person name="Daum C."/>
            <person name="Ramamoorthy G.K."/>
            <person name="Gryganskyi A."/>
            <person name="Culley D."/>
            <person name="Magnuson J.K."/>
            <person name="James T.Y."/>
            <person name="O'Malley M.A."/>
            <person name="Stajich J.E."/>
            <person name="Spatafora J.W."/>
            <person name="Visel A."/>
            <person name="Grigoriev I.V."/>
        </authorList>
    </citation>
    <scope>NUCLEOTIDE SEQUENCE [LARGE SCALE GENOMIC DNA]</scope>
    <source>
        <strain evidence="2 3">NRRL 3116</strain>
    </source>
</reference>
<protein>
    <submittedName>
        <fullName evidence="2">Uncharacterized protein</fullName>
    </submittedName>
</protein>
<sequence>MKAISATICLFAVACLTAHAIPQQEGETYYAAALQREWDQEADTVSELEYRRIFLLKESEMQVAEDTSAANGPDTAANVAASSVKCDNGLEQLKNVARKLPDQLAKDLNKLTGSSLLAGALKVALAPVAAAAAGFNELTAFVVSGIFKAIDAIKAALKPFEDVIGFRVIIKAMKKALMALEKLVEMVTGCKRNGGKSGGKKGSKPMAEAGLEAMDGSQCNVIAEIYRGLVKDALTNMPAPSASASDDQKRVAAGSAMLLDFMDKYSIATSNDALLSSRPIFSADLLDQYRQELINLGETDEVKEFARINLALTISMSNALEACLKLSADPTAAMEAWDEDFETSHEVEDEVVNEVVNGEHQEL</sequence>
<dbReference type="OrthoDB" id="2422250at2759"/>
<dbReference type="GeneID" id="33568188"/>
<dbReference type="EMBL" id="MCFF01000005">
    <property type="protein sequence ID" value="ORZ26868.1"/>
    <property type="molecule type" value="Genomic_DNA"/>
</dbReference>
<dbReference type="Proteomes" id="UP000193648">
    <property type="component" value="Unassembled WGS sequence"/>
</dbReference>
<dbReference type="AlphaFoldDB" id="A0A1Y2GX42"/>
<name>A0A1Y2GX42_9FUNG</name>